<accession>A0A6A0AGG5</accession>
<sequence length="77" mass="8986">MFQHHRVSTLSRMAWYSYDLPRQGCWLQKERLVAQSRRAAAWPRMQRWSSSLQGNRWGAASRDGGLPYFADVEITAT</sequence>
<name>A0A6A0AGG5_HAELA</name>
<dbReference type="AlphaFoldDB" id="A0A6A0AGG5"/>
<dbReference type="EMBL" id="BLLF01005248">
    <property type="protein sequence ID" value="GFH30947.1"/>
    <property type="molecule type" value="Genomic_DNA"/>
</dbReference>
<comment type="caution">
    <text evidence="1">The sequence shown here is derived from an EMBL/GenBank/DDBJ whole genome shotgun (WGS) entry which is preliminary data.</text>
</comment>
<keyword evidence="2" id="KW-1185">Reference proteome</keyword>
<evidence type="ECO:0000313" key="1">
    <source>
        <dbReference type="EMBL" id="GFH30947.1"/>
    </source>
</evidence>
<protein>
    <submittedName>
        <fullName evidence="1">Uncharacterized protein</fullName>
    </submittedName>
</protein>
<gene>
    <name evidence="1" type="ORF">HaLaN_29886</name>
</gene>
<evidence type="ECO:0000313" key="2">
    <source>
        <dbReference type="Proteomes" id="UP000485058"/>
    </source>
</evidence>
<reference evidence="1 2" key="1">
    <citation type="submission" date="2020-02" db="EMBL/GenBank/DDBJ databases">
        <title>Draft genome sequence of Haematococcus lacustris strain NIES-144.</title>
        <authorList>
            <person name="Morimoto D."/>
            <person name="Nakagawa S."/>
            <person name="Yoshida T."/>
            <person name="Sawayama S."/>
        </authorList>
    </citation>
    <scope>NUCLEOTIDE SEQUENCE [LARGE SCALE GENOMIC DNA]</scope>
    <source>
        <strain evidence="1 2">NIES-144</strain>
    </source>
</reference>
<organism evidence="1 2">
    <name type="scientific">Haematococcus lacustris</name>
    <name type="common">Green alga</name>
    <name type="synonym">Haematococcus pluvialis</name>
    <dbReference type="NCBI Taxonomy" id="44745"/>
    <lineage>
        <taxon>Eukaryota</taxon>
        <taxon>Viridiplantae</taxon>
        <taxon>Chlorophyta</taxon>
        <taxon>core chlorophytes</taxon>
        <taxon>Chlorophyceae</taxon>
        <taxon>CS clade</taxon>
        <taxon>Chlamydomonadales</taxon>
        <taxon>Haematococcaceae</taxon>
        <taxon>Haematococcus</taxon>
    </lineage>
</organism>
<dbReference type="Proteomes" id="UP000485058">
    <property type="component" value="Unassembled WGS sequence"/>
</dbReference>
<proteinExistence type="predicted"/>